<dbReference type="OrthoDB" id="7303458at2"/>
<sequence length="219" mass="24423">MAQIAFRREVELFISEALSPQARSAHLAQGARQILADMIASGEGSRHHQRIVDGVSGALEDSVRPEGLIVYRFSHWATVCQFAISFLTARSPERSGRYRESFFFGFFTAEGQDRARFVPWRDVVPTAITADVTKVMIGNFQPYGRKVDVQVVGRETIKFSVAPGIFDDAARQINSRFAGIVSARRQYNVDLGARRYIAKRGTRAGKAVESPALIITQER</sequence>
<name>A0A2K9NFS1_9PROT</name>
<keyword evidence="2" id="KW-1185">Reference proteome</keyword>
<dbReference type="Proteomes" id="UP000234752">
    <property type="component" value="Chromosome eg_2"/>
</dbReference>
<dbReference type="AlphaFoldDB" id="A0A2K9NFS1"/>
<evidence type="ECO:0000313" key="1">
    <source>
        <dbReference type="EMBL" id="AUN31939.1"/>
    </source>
</evidence>
<organism evidence="1 2">
    <name type="scientific">Niveispirillum cyanobacteriorum</name>
    <dbReference type="NCBI Taxonomy" id="1612173"/>
    <lineage>
        <taxon>Bacteria</taxon>
        <taxon>Pseudomonadati</taxon>
        <taxon>Pseudomonadota</taxon>
        <taxon>Alphaproteobacteria</taxon>
        <taxon>Rhodospirillales</taxon>
        <taxon>Azospirillaceae</taxon>
        <taxon>Niveispirillum</taxon>
    </lineage>
</organism>
<protein>
    <submittedName>
        <fullName evidence="1">Uncharacterized protein</fullName>
    </submittedName>
</protein>
<evidence type="ECO:0000313" key="2">
    <source>
        <dbReference type="Proteomes" id="UP000234752"/>
    </source>
</evidence>
<reference evidence="1 2" key="1">
    <citation type="submission" date="2017-12" db="EMBL/GenBank/DDBJ databases">
        <title>Genomes of bacteria within cyanobacterial aggregates.</title>
        <authorList>
            <person name="Cai H."/>
        </authorList>
    </citation>
    <scope>NUCLEOTIDE SEQUENCE [LARGE SCALE GENOMIC DNA]</scope>
    <source>
        <strain evidence="1 2">TH16</strain>
    </source>
</reference>
<dbReference type="KEGG" id="ncb:C0V82_16030"/>
<dbReference type="RefSeq" id="WP_102113493.1">
    <property type="nucleotide sequence ID" value="NZ_BMGN01000012.1"/>
</dbReference>
<proteinExistence type="predicted"/>
<dbReference type="EMBL" id="CP025612">
    <property type="protein sequence ID" value="AUN31939.1"/>
    <property type="molecule type" value="Genomic_DNA"/>
</dbReference>
<gene>
    <name evidence="1" type="ORF">C0V82_16030</name>
</gene>
<accession>A0A2K9NFS1</accession>